<organism evidence="5 6">
    <name type="scientific">Protopolystoma xenopodis</name>
    <dbReference type="NCBI Taxonomy" id="117903"/>
    <lineage>
        <taxon>Eukaryota</taxon>
        <taxon>Metazoa</taxon>
        <taxon>Spiralia</taxon>
        <taxon>Lophotrochozoa</taxon>
        <taxon>Platyhelminthes</taxon>
        <taxon>Monogenea</taxon>
        <taxon>Polyopisthocotylea</taxon>
        <taxon>Polystomatidea</taxon>
        <taxon>Polystomatidae</taxon>
        <taxon>Protopolystoma</taxon>
    </lineage>
</organism>
<keyword evidence="2" id="KW-0285">Flavoprotein</keyword>
<dbReference type="AlphaFoldDB" id="A0A3S5A177"/>
<name>A0A3S5A177_9PLAT</name>
<dbReference type="GO" id="GO:0005739">
    <property type="term" value="C:mitochondrion"/>
    <property type="evidence" value="ECO:0007669"/>
    <property type="project" value="TreeGrafter"/>
</dbReference>
<dbReference type="Proteomes" id="UP000784294">
    <property type="component" value="Unassembled WGS sequence"/>
</dbReference>
<keyword evidence="3" id="KW-0274">FAD</keyword>
<gene>
    <name evidence="5" type="ORF">PXEA_LOCUS18380</name>
</gene>
<keyword evidence="6" id="KW-1185">Reference proteome</keyword>
<reference evidence="5" key="1">
    <citation type="submission" date="2018-11" db="EMBL/GenBank/DDBJ databases">
        <authorList>
            <consortium name="Pathogen Informatics"/>
        </authorList>
    </citation>
    <scope>NUCLEOTIDE SEQUENCE</scope>
</reference>
<dbReference type="PANTHER" id="PTHR11985:SF15">
    <property type="entry name" value="GLYCEROL-3-PHOSPHATE DEHYDROGENASE, MITOCHONDRIAL"/>
    <property type="match status" value="1"/>
</dbReference>
<evidence type="ECO:0000256" key="4">
    <source>
        <dbReference type="ARBA" id="ARBA00023002"/>
    </source>
</evidence>
<dbReference type="InterPro" id="IPR000447">
    <property type="entry name" value="G3P_DH_FAD-dep"/>
</dbReference>
<evidence type="ECO:0000256" key="1">
    <source>
        <dbReference type="ARBA" id="ARBA00013029"/>
    </source>
</evidence>
<proteinExistence type="predicted"/>
<evidence type="ECO:0000256" key="3">
    <source>
        <dbReference type="ARBA" id="ARBA00022827"/>
    </source>
</evidence>
<evidence type="ECO:0000313" key="5">
    <source>
        <dbReference type="EMBL" id="VEL24940.1"/>
    </source>
</evidence>
<dbReference type="GO" id="GO:0004368">
    <property type="term" value="F:glycerol-3-phosphate dehydrogenase (quinone) activity"/>
    <property type="evidence" value="ECO:0007669"/>
    <property type="project" value="UniProtKB-EC"/>
</dbReference>
<dbReference type="Gene3D" id="3.30.9.10">
    <property type="entry name" value="D-Amino Acid Oxidase, subunit A, domain 2"/>
    <property type="match status" value="1"/>
</dbReference>
<evidence type="ECO:0000313" key="6">
    <source>
        <dbReference type="Proteomes" id="UP000784294"/>
    </source>
</evidence>
<keyword evidence="4" id="KW-0560">Oxidoreductase</keyword>
<dbReference type="GO" id="GO:0006072">
    <property type="term" value="P:glycerol-3-phosphate metabolic process"/>
    <property type="evidence" value="ECO:0007669"/>
    <property type="project" value="InterPro"/>
</dbReference>
<dbReference type="EC" id="1.1.5.3" evidence="1"/>
<evidence type="ECO:0000256" key="2">
    <source>
        <dbReference type="ARBA" id="ARBA00022630"/>
    </source>
</evidence>
<accession>A0A3S5A177</accession>
<comment type="caution">
    <text evidence="5">The sequence shown here is derived from an EMBL/GenBank/DDBJ whole genome shotgun (WGS) entry which is preliminary data.</text>
</comment>
<dbReference type="OrthoDB" id="264015at2759"/>
<dbReference type="PANTHER" id="PTHR11985">
    <property type="entry name" value="GLYCEROL-3-PHOSPHATE DEHYDROGENASE"/>
    <property type="match status" value="1"/>
</dbReference>
<dbReference type="EMBL" id="CAAALY010070723">
    <property type="protein sequence ID" value="VEL24940.1"/>
    <property type="molecule type" value="Genomic_DNA"/>
</dbReference>
<sequence length="44" mass="4915">MYDLVSGGQILKSSYFVSKSQALEKFPLLKKDKLVGALVYYDGN</sequence>
<protein>
    <recommendedName>
        <fullName evidence="1">glycerol-3-phosphate dehydrogenase</fullName>
        <ecNumber evidence="1">1.1.5.3</ecNumber>
    </recommendedName>
</protein>